<comment type="caution">
    <text evidence="1">The sequence shown here is derived from an EMBL/GenBank/DDBJ whole genome shotgun (WGS) entry which is preliminary data.</text>
</comment>
<dbReference type="Proteomes" id="UP000266723">
    <property type="component" value="Unassembled WGS sequence"/>
</dbReference>
<keyword evidence="2" id="KW-1185">Reference proteome</keyword>
<evidence type="ECO:0000313" key="2">
    <source>
        <dbReference type="Proteomes" id="UP000266723"/>
    </source>
</evidence>
<name>A0ABQ7AB52_BRACR</name>
<accession>A0ABQ7AB52</accession>
<proteinExistence type="predicted"/>
<protein>
    <submittedName>
        <fullName evidence="1">Uncharacterized protein</fullName>
    </submittedName>
</protein>
<dbReference type="EMBL" id="QGKV02002055">
    <property type="protein sequence ID" value="KAF3494830.1"/>
    <property type="molecule type" value="Genomic_DNA"/>
</dbReference>
<gene>
    <name evidence="1" type="ORF">DY000_02054093</name>
</gene>
<sequence>MYGQDGDVAELKYFMKCDMNYYMRRTSHEMHIFRSRVSSAIYKEGFGTVLPVNTQRELLAIESFCTSGEGEAKHLGVRSLSGSETVIDKTNNNEHMSLDKGHEIVGMGKKAIKGLKGGL</sequence>
<reference evidence="1 2" key="1">
    <citation type="journal article" date="2020" name="BMC Genomics">
        <title>Intraspecific diversification of the crop wild relative Brassica cretica Lam. using demographic model selection.</title>
        <authorList>
            <person name="Kioukis A."/>
            <person name="Michalopoulou V.A."/>
            <person name="Briers L."/>
            <person name="Pirintsos S."/>
            <person name="Studholme D.J."/>
            <person name="Pavlidis P."/>
            <person name="Sarris P.F."/>
        </authorList>
    </citation>
    <scope>NUCLEOTIDE SEQUENCE [LARGE SCALE GENOMIC DNA]</scope>
    <source>
        <strain evidence="2">cv. PFS-1207/04</strain>
    </source>
</reference>
<organism evidence="1 2">
    <name type="scientific">Brassica cretica</name>
    <name type="common">Mustard</name>
    <dbReference type="NCBI Taxonomy" id="69181"/>
    <lineage>
        <taxon>Eukaryota</taxon>
        <taxon>Viridiplantae</taxon>
        <taxon>Streptophyta</taxon>
        <taxon>Embryophyta</taxon>
        <taxon>Tracheophyta</taxon>
        <taxon>Spermatophyta</taxon>
        <taxon>Magnoliopsida</taxon>
        <taxon>eudicotyledons</taxon>
        <taxon>Gunneridae</taxon>
        <taxon>Pentapetalae</taxon>
        <taxon>rosids</taxon>
        <taxon>malvids</taxon>
        <taxon>Brassicales</taxon>
        <taxon>Brassicaceae</taxon>
        <taxon>Brassiceae</taxon>
        <taxon>Brassica</taxon>
    </lineage>
</organism>
<evidence type="ECO:0000313" key="1">
    <source>
        <dbReference type="EMBL" id="KAF3494830.1"/>
    </source>
</evidence>